<dbReference type="EMBL" id="CM001377">
    <property type="protein sequence ID" value="EHM10294.1"/>
    <property type="molecule type" value="Genomic_DNA"/>
</dbReference>
<dbReference type="PROSITE" id="PS50076">
    <property type="entry name" value="DNAJ_2"/>
    <property type="match status" value="1"/>
</dbReference>
<organism evidence="4 5">
    <name type="scientific">Thermanaerovibrio velox DSM 12556</name>
    <dbReference type="NCBI Taxonomy" id="926567"/>
    <lineage>
        <taxon>Bacteria</taxon>
        <taxon>Thermotogati</taxon>
        <taxon>Synergistota</taxon>
        <taxon>Synergistia</taxon>
        <taxon>Synergistales</taxon>
        <taxon>Synergistaceae</taxon>
        <taxon>Thermanaerovibrio</taxon>
    </lineage>
</organism>
<dbReference type="GO" id="GO:0042026">
    <property type="term" value="P:protein refolding"/>
    <property type="evidence" value="ECO:0007669"/>
    <property type="project" value="TreeGrafter"/>
</dbReference>
<evidence type="ECO:0000259" key="3">
    <source>
        <dbReference type="PROSITE" id="PS50076"/>
    </source>
</evidence>
<dbReference type="GO" id="GO:0005737">
    <property type="term" value="C:cytoplasm"/>
    <property type="evidence" value="ECO:0007669"/>
    <property type="project" value="TreeGrafter"/>
</dbReference>
<dbReference type="HOGENOM" id="CLU_764906_0_0_0"/>
<dbReference type="CDD" id="cd06257">
    <property type="entry name" value="DnaJ"/>
    <property type="match status" value="1"/>
</dbReference>
<dbReference type="RefSeq" id="WP_006583788.1">
    <property type="nucleotide sequence ID" value="NZ_CM001377.1"/>
</dbReference>
<dbReference type="InterPro" id="IPR001623">
    <property type="entry name" value="DnaJ_domain"/>
</dbReference>
<dbReference type="eggNOG" id="COG0484">
    <property type="taxonomic scope" value="Bacteria"/>
</dbReference>
<name>H0USK5_9BACT</name>
<proteinExistence type="predicted"/>
<dbReference type="STRING" id="926567.TheveDRAFT_1170"/>
<reference evidence="4 5" key="1">
    <citation type="submission" date="2011-10" db="EMBL/GenBank/DDBJ databases">
        <title>The Noncontiguous Finished genome of Thermanaerovibrio velox DSM 12556.</title>
        <authorList>
            <consortium name="US DOE Joint Genome Institute (JGI-PGF)"/>
            <person name="Lucas S."/>
            <person name="Copeland A."/>
            <person name="Lapidus A."/>
            <person name="Glavina del Rio T."/>
            <person name="Dalin E."/>
            <person name="Tice H."/>
            <person name="Bruce D."/>
            <person name="Goodwin L."/>
            <person name="Pitluck S."/>
            <person name="Peters L."/>
            <person name="Mikhailova N."/>
            <person name="Teshima H."/>
            <person name="Kyrpides N."/>
            <person name="Mavromatis K."/>
            <person name="Ivanova N."/>
            <person name="Markowitz V."/>
            <person name="Cheng J.-F."/>
            <person name="Hugenholtz P."/>
            <person name="Woyke T."/>
            <person name="Wu D."/>
            <person name="Spring S."/>
            <person name="Brambilla E.-M."/>
            <person name="Klenk H.-P."/>
            <person name="Eisen J.A."/>
        </authorList>
    </citation>
    <scope>NUCLEOTIDE SEQUENCE [LARGE SCALE GENOMIC DNA]</scope>
    <source>
        <strain evidence="4 5">DSM 12556</strain>
    </source>
</reference>
<keyword evidence="1" id="KW-0143">Chaperone</keyword>
<evidence type="ECO:0000313" key="5">
    <source>
        <dbReference type="Proteomes" id="UP000005730"/>
    </source>
</evidence>
<feature type="region of interest" description="Disordered" evidence="2">
    <location>
        <begin position="69"/>
        <end position="103"/>
    </location>
</feature>
<dbReference type="InterPro" id="IPR036869">
    <property type="entry name" value="J_dom_sf"/>
</dbReference>
<evidence type="ECO:0000313" key="4">
    <source>
        <dbReference type="EMBL" id="EHM10294.1"/>
    </source>
</evidence>
<dbReference type="Pfam" id="PF00226">
    <property type="entry name" value="DnaJ"/>
    <property type="match status" value="1"/>
</dbReference>
<accession>H0USK5</accession>
<evidence type="ECO:0000256" key="1">
    <source>
        <dbReference type="ARBA" id="ARBA00023186"/>
    </source>
</evidence>
<dbReference type="Proteomes" id="UP000005730">
    <property type="component" value="Chromosome"/>
</dbReference>
<evidence type="ECO:0000256" key="2">
    <source>
        <dbReference type="SAM" id="MobiDB-lite"/>
    </source>
</evidence>
<keyword evidence="5" id="KW-1185">Reference proteome</keyword>
<dbReference type="Gene3D" id="1.10.287.110">
    <property type="entry name" value="DnaJ domain"/>
    <property type="match status" value="1"/>
</dbReference>
<gene>
    <name evidence="4" type="ORF">TheveDRAFT_1170</name>
</gene>
<protein>
    <submittedName>
        <fullName evidence="4">DnaJ-class molecular chaperone with C-terminal Zn finger domain</fullName>
    </submittedName>
</protein>
<dbReference type="AlphaFoldDB" id="H0USK5"/>
<feature type="domain" description="J" evidence="3">
    <location>
        <begin position="5"/>
        <end position="68"/>
    </location>
</feature>
<dbReference type="PANTHER" id="PTHR43096">
    <property type="entry name" value="DNAJ HOMOLOG 1, MITOCHONDRIAL-RELATED"/>
    <property type="match status" value="1"/>
</dbReference>
<sequence>MSLEVDLKTLGLSPGASWDDVKSAFRRLARTYHPDVAGPEHSRRFAEINRAYMSIREAVQSGSFGALGQTGGAKAASAQGTARDAASGTWQTRRSRRRRRSGGFSWGAKGLSWLSSIGSVLAKGAMRFGRSEGVGKEEAKRSFERDRALWEALDLAENRLDWILKRARPAEGHDISPRLESRLLSRHPGVVVLALEELRKLEDLGLRERLAVLALSRGMPDGEVLSRVLSIFKPSAAEVARSVCRWGGVYGRPDAVGVLRWLKYGGVRDRGLLKPFCGNRDLGVLAALLDMWPSGVGLPDVSDMSRFLKSEDEGVLGAALRLVKREGPQPWMMPRIEKLASSHPSPAVRVWASAIVRNRSMG</sequence>
<dbReference type="PANTHER" id="PTHR43096:SF52">
    <property type="entry name" value="DNAJ HOMOLOG 1, MITOCHONDRIAL-RELATED"/>
    <property type="match status" value="1"/>
</dbReference>
<dbReference type="SMART" id="SM00271">
    <property type="entry name" value="DnaJ"/>
    <property type="match status" value="1"/>
</dbReference>
<dbReference type="OrthoDB" id="9779889at2"/>
<dbReference type="GO" id="GO:0051082">
    <property type="term" value="F:unfolded protein binding"/>
    <property type="evidence" value="ECO:0007669"/>
    <property type="project" value="TreeGrafter"/>
</dbReference>
<dbReference type="SUPFAM" id="SSF46565">
    <property type="entry name" value="Chaperone J-domain"/>
    <property type="match status" value="1"/>
</dbReference>